<reference evidence="1 2" key="1">
    <citation type="submission" date="2015-02" db="EMBL/GenBank/DDBJ databases">
        <title>Pseudomonas helleri sp. nov. and Pseudomonas weihenstephanensis sp. nov., isolated from raw cows milk.</title>
        <authorList>
            <person name="von Neubeck M."/>
            <person name="Huptas C."/>
            <person name="Wenning M."/>
            <person name="Scherer S."/>
        </authorList>
    </citation>
    <scope>NUCLEOTIDE SEQUENCE [LARGE SCALE GENOMIC DNA]</scope>
    <source>
        <strain evidence="1 2">DSM 29166</strain>
    </source>
</reference>
<protein>
    <submittedName>
        <fullName evidence="1">Acetyl-CoA carboxylase</fullName>
    </submittedName>
</protein>
<name>A0A0J6LKL6_9PSED</name>
<accession>A0A0J6LKL6</accession>
<dbReference type="Pfam" id="PF16703">
    <property type="entry name" value="DUF5064"/>
    <property type="match status" value="1"/>
</dbReference>
<proteinExistence type="predicted"/>
<organism evidence="1 2">
    <name type="scientific">Pseudomonas weihenstephanensis</name>
    <dbReference type="NCBI Taxonomy" id="1608994"/>
    <lineage>
        <taxon>Bacteria</taxon>
        <taxon>Pseudomonadati</taxon>
        <taxon>Pseudomonadota</taxon>
        <taxon>Gammaproteobacteria</taxon>
        <taxon>Pseudomonadales</taxon>
        <taxon>Pseudomonadaceae</taxon>
        <taxon>Pseudomonas</taxon>
    </lineage>
</organism>
<evidence type="ECO:0000313" key="1">
    <source>
        <dbReference type="EMBL" id="KMN14881.1"/>
    </source>
</evidence>
<accession>A0A0J6LYZ3</accession>
<dbReference type="Gene3D" id="3.30.160.370">
    <property type="entry name" value="Domain of unknown function DUF5064"/>
    <property type="match status" value="1"/>
</dbReference>
<dbReference type="InterPro" id="IPR032024">
    <property type="entry name" value="DUF5064"/>
</dbReference>
<gene>
    <name evidence="1" type="ORF">TU86_06180</name>
</gene>
<dbReference type="Proteomes" id="UP000036325">
    <property type="component" value="Unassembled WGS sequence"/>
</dbReference>
<evidence type="ECO:0000313" key="2">
    <source>
        <dbReference type="Proteomes" id="UP000036325"/>
    </source>
</evidence>
<dbReference type="AlphaFoldDB" id="A0A0J6LKL6"/>
<dbReference type="PATRIC" id="fig|1608994.3.peg.1835"/>
<sequence>MASFEPGHLHIHREPLQPSDFGYDIKIDYQVVQDPKEGKSMQFDMHGQINKKDFKETFILPKDQFYNFAKVGFDIAKKNGIPPYASLASMHKYFDMMFEDVRKQLGHELGEPMKPEHLE</sequence>
<dbReference type="EMBL" id="JYLF01000002">
    <property type="protein sequence ID" value="KMN14881.1"/>
    <property type="molecule type" value="Genomic_DNA"/>
</dbReference>
<dbReference type="RefSeq" id="WP_048363416.1">
    <property type="nucleotide sequence ID" value="NZ_JAAEBV010000005.1"/>
</dbReference>
<comment type="caution">
    <text evidence="1">The sequence shown here is derived from an EMBL/GenBank/DDBJ whole genome shotgun (WGS) entry which is preliminary data.</text>
</comment>
<dbReference type="STRING" id="1608994.TU86_06180"/>
<dbReference type="OrthoDB" id="6941547at2"/>